<feature type="transmembrane region" description="Helical" evidence="6">
    <location>
        <begin position="77"/>
        <end position="98"/>
    </location>
</feature>
<reference evidence="8 9" key="1">
    <citation type="submission" date="2018-01" db="EMBL/GenBank/DDBJ databases">
        <title>Harnessing the power of phylogenomics to disentangle the directionality and signatures of interkingdom host jumping in the parasitic fungal genus Tolypocladium.</title>
        <authorList>
            <person name="Quandt C.A."/>
            <person name="Patterson W."/>
            <person name="Spatafora J.W."/>
        </authorList>
    </citation>
    <scope>NUCLEOTIDE SEQUENCE [LARGE SCALE GENOMIC DNA]</scope>
    <source>
        <strain evidence="8 9">NRBC 100945</strain>
    </source>
</reference>
<dbReference type="STRING" id="94208.A0A2S4L1B3"/>
<dbReference type="AlphaFoldDB" id="A0A2S4L1B3"/>
<evidence type="ECO:0000256" key="2">
    <source>
        <dbReference type="ARBA" id="ARBA00022692"/>
    </source>
</evidence>
<gene>
    <name evidence="8" type="ORF">TPAR_03592</name>
</gene>
<dbReference type="GO" id="GO:0016020">
    <property type="term" value="C:membrane"/>
    <property type="evidence" value="ECO:0007669"/>
    <property type="project" value="UniProtKB-SubCell"/>
</dbReference>
<accession>A0A2S4L1B3</accession>
<evidence type="ECO:0000256" key="5">
    <source>
        <dbReference type="SAM" id="MobiDB-lite"/>
    </source>
</evidence>
<feature type="transmembrane region" description="Helical" evidence="6">
    <location>
        <begin position="159"/>
        <end position="178"/>
    </location>
</feature>
<evidence type="ECO:0000313" key="9">
    <source>
        <dbReference type="Proteomes" id="UP000237481"/>
    </source>
</evidence>
<sequence length="391" mass="41382">MHGRRVDEITVEDSNNAAGPTKLGEEGNARAAAAFSELTSTKRGLKQRHVQMIALAGTIGTGLFLGTGKALARGGPLGILISYCIVGLLICCVVFSVAELSALAPLSGGIIRHAEWFVDPALSFAQGWNSVYANAILLPAEMVACAVIIDYWTPINHAVWITVLGGLLVLSNMCLISIYGELEFAFAMMKIALIVGVNIMVRSPHPSASQTQSGTRAPNSISQSLCITVGAGPRGEPIGFRYWRNPGPFVQFLGIGGSWGRFLGFWRVMSSAAYAYSNVENVSVAAAETQNPRHNIPKAAKRVFWRTMIFFVITVFFIGLTVSSADKGLMARSGDAGASPFAIAATNAGIKVVPSIINAAVVTSAWSAGNSGKQAHAQSIEPTIKRTRASV</sequence>
<dbReference type="InterPro" id="IPR050524">
    <property type="entry name" value="APC_YAT"/>
</dbReference>
<dbReference type="Proteomes" id="UP000237481">
    <property type="component" value="Unassembled WGS sequence"/>
</dbReference>
<dbReference type="Pfam" id="PF00324">
    <property type="entry name" value="AA_permease"/>
    <property type="match status" value="1"/>
</dbReference>
<organism evidence="8 9">
    <name type="scientific">Tolypocladium paradoxum</name>
    <dbReference type="NCBI Taxonomy" id="94208"/>
    <lineage>
        <taxon>Eukaryota</taxon>
        <taxon>Fungi</taxon>
        <taxon>Dikarya</taxon>
        <taxon>Ascomycota</taxon>
        <taxon>Pezizomycotina</taxon>
        <taxon>Sordariomycetes</taxon>
        <taxon>Hypocreomycetidae</taxon>
        <taxon>Hypocreales</taxon>
        <taxon>Ophiocordycipitaceae</taxon>
        <taxon>Tolypocladium</taxon>
    </lineage>
</organism>
<keyword evidence="4 6" id="KW-0472">Membrane</keyword>
<name>A0A2S4L1B3_9HYPO</name>
<dbReference type="PIRSF" id="PIRSF006060">
    <property type="entry name" value="AA_transporter"/>
    <property type="match status" value="1"/>
</dbReference>
<feature type="transmembrane region" description="Helical" evidence="6">
    <location>
        <begin position="49"/>
        <end position="65"/>
    </location>
</feature>
<evidence type="ECO:0000313" key="8">
    <source>
        <dbReference type="EMBL" id="POR36222.1"/>
    </source>
</evidence>
<evidence type="ECO:0000256" key="6">
    <source>
        <dbReference type="SAM" id="Phobius"/>
    </source>
</evidence>
<evidence type="ECO:0000259" key="7">
    <source>
        <dbReference type="Pfam" id="PF00324"/>
    </source>
</evidence>
<evidence type="ECO:0000256" key="4">
    <source>
        <dbReference type="ARBA" id="ARBA00023136"/>
    </source>
</evidence>
<keyword evidence="3 6" id="KW-1133">Transmembrane helix</keyword>
<dbReference type="InterPro" id="IPR004841">
    <property type="entry name" value="AA-permease/SLC12A_dom"/>
</dbReference>
<keyword evidence="9" id="KW-1185">Reference proteome</keyword>
<proteinExistence type="predicted"/>
<feature type="transmembrane region" description="Helical" evidence="6">
    <location>
        <begin position="303"/>
        <end position="322"/>
    </location>
</feature>
<dbReference type="Gene3D" id="1.20.1740.10">
    <property type="entry name" value="Amino acid/polyamine transporter I"/>
    <property type="match status" value="1"/>
</dbReference>
<dbReference type="GO" id="GO:0015171">
    <property type="term" value="F:amino acid transmembrane transporter activity"/>
    <property type="evidence" value="ECO:0007669"/>
    <property type="project" value="TreeGrafter"/>
</dbReference>
<dbReference type="PANTHER" id="PTHR43341">
    <property type="entry name" value="AMINO ACID PERMEASE"/>
    <property type="match status" value="1"/>
</dbReference>
<feature type="domain" description="Amino acid permease/ SLC12A" evidence="7">
    <location>
        <begin position="49"/>
        <end position="372"/>
    </location>
</feature>
<dbReference type="PANTHER" id="PTHR43341:SF18">
    <property type="entry name" value="AMINO ACID PERMEASE_ SLC12A DOMAIN-CONTAINING PROTEIN"/>
    <property type="match status" value="1"/>
</dbReference>
<evidence type="ECO:0000256" key="1">
    <source>
        <dbReference type="ARBA" id="ARBA00004141"/>
    </source>
</evidence>
<keyword evidence="2 6" id="KW-0812">Transmembrane</keyword>
<dbReference type="EMBL" id="PKSG01000350">
    <property type="protein sequence ID" value="POR36222.1"/>
    <property type="molecule type" value="Genomic_DNA"/>
</dbReference>
<protein>
    <submittedName>
        <fullName evidence="8">Amino acid/polyamine transporter I</fullName>
    </submittedName>
</protein>
<dbReference type="OrthoDB" id="3900342at2759"/>
<feature type="region of interest" description="Disordered" evidence="5">
    <location>
        <begin position="1"/>
        <end position="23"/>
    </location>
</feature>
<comment type="subcellular location">
    <subcellularLocation>
        <location evidence="1">Membrane</location>
        <topology evidence="1">Multi-pass membrane protein</topology>
    </subcellularLocation>
</comment>
<comment type="caution">
    <text evidence="8">The sequence shown here is derived from an EMBL/GenBank/DDBJ whole genome shotgun (WGS) entry which is preliminary data.</text>
</comment>
<feature type="transmembrane region" description="Helical" evidence="6">
    <location>
        <begin position="131"/>
        <end position="152"/>
    </location>
</feature>
<evidence type="ECO:0000256" key="3">
    <source>
        <dbReference type="ARBA" id="ARBA00022989"/>
    </source>
</evidence>